<name>A0ABR0PJR8_GOSAR</name>
<dbReference type="EMBL" id="JARKNE010000006">
    <property type="protein sequence ID" value="KAK5824546.1"/>
    <property type="molecule type" value="Genomic_DNA"/>
</dbReference>
<protein>
    <submittedName>
        <fullName evidence="1">Uncharacterized protein</fullName>
    </submittedName>
</protein>
<proteinExistence type="predicted"/>
<organism evidence="1 2">
    <name type="scientific">Gossypium arboreum</name>
    <name type="common">Tree cotton</name>
    <name type="synonym">Gossypium nanking</name>
    <dbReference type="NCBI Taxonomy" id="29729"/>
    <lineage>
        <taxon>Eukaryota</taxon>
        <taxon>Viridiplantae</taxon>
        <taxon>Streptophyta</taxon>
        <taxon>Embryophyta</taxon>
        <taxon>Tracheophyta</taxon>
        <taxon>Spermatophyta</taxon>
        <taxon>Magnoliopsida</taxon>
        <taxon>eudicotyledons</taxon>
        <taxon>Gunneridae</taxon>
        <taxon>Pentapetalae</taxon>
        <taxon>rosids</taxon>
        <taxon>malvids</taxon>
        <taxon>Malvales</taxon>
        <taxon>Malvaceae</taxon>
        <taxon>Malvoideae</taxon>
        <taxon>Gossypium</taxon>
    </lineage>
</organism>
<accession>A0ABR0PJR8</accession>
<keyword evidence="2" id="KW-1185">Reference proteome</keyword>
<comment type="caution">
    <text evidence="1">The sequence shown here is derived from an EMBL/GenBank/DDBJ whole genome shotgun (WGS) entry which is preliminary data.</text>
</comment>
<gene>
    <name evidence="1" type="ORF">PVK06_019324</name>
</gene>
<evidence type="ECO:0000313" key="2">
    <source>
        <dbReference type="Proteomes" id="UP001358586"/>
    </source>
</evidence>
<sequence length="76" mass="9013">MSRMKLEQSYDNLHNFARLENGLKPWAKQELQRRESSKVNQISAIRSHNEGVVRMGRKECRRSKCKARDHNTRCTL</sequence>
<evidence type="ECO:0000313" key="1">
    <source>
        <dbReference type="EMBL" id="KAK5824546.1"/>
    </source>
</evidence>
<dbReference type="Proteomes" id="UP001358586">
    <property type="component" value="Chromosome 6"/>
</dbReference>
<reference evidence="1 2" key="1">
    <citation type="submission" date="2023-03" db="EMBL/GenBank/DDBJ databases">
        <title>WGS of Gossypium arboreum.</title>
        <authorList>
            <person name="Yu D."/>
        </authorList>
    </citation>
    <scope>NUCLEOTIDE SEQUENCE [LARGE SCALE GENOMIC DNA]</scope>
    <source>
        <tissue evidence="1">Leaf</tissue>
    </source>
</reference>